<dbReference type="PANTHER" id="PTHR21666">
    <property type="entry name" value="PEPTIDASE-RELATED"/>
    <property type="match status" value="1"/>
</dbReference>
<reference evidence="3 4" key="1">
    <citation type="submission" date="2016-12" db="EMBL/GenBank/DDBJ databases">
        <title>Diversity of luminous bacteria.</title>
        <authorList>
            <person name="Yoshizawa S."/>
            <person name="Kogure K."/>
        </authorList>
    </citation>
    <scope>NUCLEOTIDE SEQUENCE [LARGE SCALE GENOMIC DNA]</scope>
    <source>
        <strain evidence="3 4">SA4-48</strain>
    </source>
</reference>
<sequence length="276" mass="30722">MKYYLVVIIIFVFLLSGCNSRKSPAPIVQINNAIAVYDDSDKGTLTSSEYKVQPGETLYAIAWQAGIDFRRLARLNNIPEPYQIFPGQVISLQASKDKVSGDNDAKKQVVTNVVTNTINNKKTIANENSVSYGKKQQGQKQIIIKQKDLFPSKVRKWRYPSQGNIIEQYSTKKNGNKGLDFGGKAGDPIIAAADGKVVYSGSALRGYGNLVIVKHNDDYLSAYAHNRSINVKEQDWVKAGQVIAEMGDSGTDSVKLHFEIRHRGRSVNPLKYLPRR</sequence>
<dbReference type="CDD" id="cd12797">
    <property type="entry name" value="M23_peptidase"/>
    <property type="match status" value="1"/>
</dbReference>
<organism evidence="3 4">
    <name type="scientific">Psychrosphaera saromensis</name>
    <dbReference type="NCBI Taxonomy" id="716813"/>
    <lineage>
        <taxon>Bacteria</taxon>
        <taxon>Pseudomonadati</taxon>
        <taxon>Pseudomonadota</taxon>
        <taxon>Gammaproteobacteria</taxon>
        <taxon>Alteromonadales</taxon>
        <taxon>Pseudoalteromonadaceae</taxon>
        <taxon>Psychrosphaera</taxon>
    </lineage>
</organism>
<dbReference type="Pfam" id="PF01551">
    <property type="entry name" value="Peptidase_M23"/>
    <property type="match status" value="1"/>
</dbReference>
<evidence type="ECO:0000313" key="3">
    <source>
        <dbReference type="EMBL" id="PQJ53280.1"/>
    </source>
</evidence>
<dbReference type="InterPro" id="IPR016047">
    <property type="entry name" value="M23ase_b-sheet_dom"/>
</dbReference>
<keyword evidence="4" id="KW-1185">Reference proteome</keyword>
<dbReference type="OrthoDB" id="9795421at2"/>
<dbReference type="EMBL" id="MSCH01000003">
    <property type="protein sequence ID" value="PQJ53280.1"/>
    <property type="molecule type" value="Genomic_DNA"/>
</dbReference>
<feature type="domain" description="LysM" evidence="2">
    <location>
        <begin position="48"/>
        <end position="92"/>
    </location>
</feature>
<dbReference type="GO" id="GO:0004222">
    <property type="term" value="F:metalloendopeptidase activity"/>
    <property type="evidence" value="ECO:0007669"/>
    <property type="project" value="TreeGrafter"/>
</dbReference>
<dbReference type="Pfam" id="PF01476">
    <property type="entry name" value="LysM"/>
    <property type="match status" value="1"/>
</dbReference>
<gene>
    <name evidence="3" type="ORF">BTO11_06090</name>
</gene>
<dbReference type="RefSeq" id="WP_105051761.1">
    <property type="nucleotide sequence ID" value="NZ_BMYG01000003.1"/>
</dbReference>
<dbReference type="PROSITE" id="PS51257">
    <property type="entry name" value="PROKAR_LIPOPROTEIN"/>
    <property type="match status" value="1"/>
</dbReference>
<dbReference type="PROSITE" id="PS51782">
    <property type="entry name" value="LYSM"/>
    <property type="match status" value="1"/>
</dbReference>
<dbReference type="GO" id="GO:0032153">
    <property type="term" value="C:cell division site"/>
    <property type="evidence" value="ECO:0007669"/>
    <property type="project" value="TreeGrafter"/>
</dbReference>
<comment type="similarity">
    <text evidence="1">Belongs to the E.coli NlpD/Haemophilus LppB family.</text>
</comment>
<evidence type="ECO:0000313" key="4">
    <source>
        <dbReference type="Proteomes" id="UP000239007"/>
    </source>
</evidence>
<dbReference type="PANTHER" id="PTHR21666:SF263">
    <property type="entry name" value="MUREIN HYDROLASE ACTIVATOR NLPD"/>
    <property type="match status" value="1"/>
</dbReference>
<dbReference type="CDD" id="cd00118">
    <property type="entry name" value="LysM"/>
    <property type="match status" value="1"/>
</dbReference>
<dbReference type="InterPro" id="IPR018392">
    <property type="entry name" value="LysM"/>
</dbReference>
<dbReference type="AlphaFoldDB" id="A0A2S7UVJ2"/>
<dbReference type="Gene3D" id="2.70.70.10">
    <property type="entry name" value="Glucose Permease (Domain IIA)"/>
    <property type="match status" value="1"/>
</dbReference>
<dbReference type="SUPFAM" id="SSF51261">
    <property type="entry name" value="Duplicated hybrid motif"/>
    <property type="match status" value="1"/>
</dbReference>
<evidence type="ECO:0000259" key="2">
    <source>
        <dbReference type="PROSITE" id="PS51782"/>
    </source>
</evidence>
<evidence type="ECO:0000256" key="1">
    <source>
        <dbReference type="ARBA" id="ARBA00038420"/>
    </source>
</evidence>
<accession>A0A2S7UVJ2</accession>
<dbReference type="GO" id="GO:0009279">
    <property type="term" value="C:cell outer membrane"/>
    <property type="evidence" value="ECO:0007669"/>
    <property type="project" value="TreeGrafter"/>
</dbReference>
<dbReference type="Proteomes" id="UP000239007">
    <property type="component" value="Unassembled WGS sequence"/>
</dbReference>
<dbReference type="InterPro" id="IPR036779">
    <property type="entry name" value="LysM_dom_sf"/>
</dbReference>
<dbReference type="InterPro" id="IPR050570">
    <property type="entry name" value="Cell_wall_metabolism_enzyme"/>
</dbReference>
<name>A0A2S7UVJ2_9GAMM</name>
<dbReference type="InterPro" id="IPR011055">
    <property type="entry name" value="Dup_hybrid_motif"/>
</dbReference>
<comment type="caution">
    <text evidence="3">The sequence shown here is derived from an EMBL/GenBank/DDBJ whole genome shotgun (WGS) entry which is preliminary data.</text>
</comment>
<protein>
    <recommendedName>
        <fullName evidence="2">LysM domain-containing protein</fullName>
    </recommendedName>
</protein>
<proteinExistence type="inferred from homology"/>
<dbReference type="SMART" id="SM00257">
    <property type="entry name" value="LysM"/>
    <property type="match status" value="1"/>
</dbReference>
<dbReference type="Gene3D" id="3.10.350.10">
    <property type="entry name" value="LysM domain"/>
    <property type="match status" value="1"/>
</dbReference>